<accession>A0A2S9JTV7</accession>
<dbReference type="OrthoDB" id="713249at2"/>
<evidence type="ECO:0000313" key="3">
    <source>
        <dbReference type="Proteomes" id="UP000238642"/>
    </source>
</evidence>
<feature type="transmembrane region" description="Helical" evidence="1">
    <location>
        <begin position="6"/>
        <end position="24"/>
    </location>
</feature>
<protein>
    <submittedName>
        <fullName evidence="2">Uncharacterized protein</fullName>
    </submittedName>
</protein>
<gene>
    <name evidence="2" type="ORF">C5749_05705</name>
</gene>
<proteinExistence type="predicted"/>
<comment type="caution">
    <text evidence="2">The sequence shown here is derived from an EMBL/GenBank/DDBJ whole genome shotgun (WGS) entry which is preliminary data.</text>
</comment>
<dbReference type="AlphaFoldDB" id="A0A2S9JTV7"/>
<keyword evidence="1" id="KW-0812">Transmembrane</keyword>
<sequence length="167" mass="19724">MIQYKYIIIVIVSIVTVILGSELLRRKVGSFAGSYPFAEKWKIAAPIDSVKKVIVKLKNSERELFPTQDSLQFEIDHTGYYSKVDFFYEDSEEVVRTLLRGRKSGETTLTLVEFVKRDNGEIKKMNRDFNYFENRKEMKKFERLIYDKIIEKLHKNNNRPKTIAVKM</sequence>
<dbReference type="RefSeq" id="WP_105723821.1">
    <property type="nucleotide sequence ID" value="NZ_PVBS01000001.1"/>
</dbReference>
<keyword evidence="3" id="KW-1185">Reference proteome</keyword>
<dbReference type="Proteomes" id="UP000238642">
    <property type="component" value="Unassembled WGS sequence"/>
</dbReference>
<dbReference type="EMBL" id="PVBS01000001">
    <property type="protein sequence ID" value="PRD56725.1"/>
    <property type="molecule type" value="Genomic_DNA"/>
</dbReference>
<keyword evidence="1" id="KW-0472">Membrane</keyword>
<reference evidence="2 3" key="1">
    <citation type="submission" date="2018-02" db="EMBL/GenBank/DDBJ databases">
        <title>The draft genome of Sphingobacterium gobiense H7.</title>
        <authorList>
            <person name="Li L."/>
            <person name="Liu L."/>
            <person name="Zhang X."/>
            <person name="Wang T."/>
            <person name="Liang L."/>
        </authorList>
    </citation>
    <scope>NUCLEOTIDE SEQUENCE [LARGE SCALE GENOMIC DNA]</scope>
    <source>
        <strain evidence="2 3">ACCC 05757</strain>
    </source>
</reference>
<name>A0A2S9JTV7_9SPHI</name>
<evidence type="ECO:0000313" key="2">
    <source>
        <dbReference type="EMBL" id="PRD56725.1"/>
    </source>
</evidence>
<keyword evidence="1" id="KW-1133">Transmembrane helix</keyword>
<organism evidence="2 3">
    <name type="scientific">Sphingobacterium gobiense</name>
    <dbReference type="NCBI Taxonomy" id="1382456"/>
    <lineage>
        <taxon>Bacteria</taxon>
        <taxon>Pseudomonadati</taxon>
        <taxon>Bacteroidota</taxon>
        <taxon>Sphingobacteriia</taxon>
        <taxon>Sphingobacteriales</taxon>
        <taxon>Sphingobacteriaceae</taxon>
        <taxon>Sphingobacterium</taxon>
    </lineage>
</organism>
<evidence type="ECO:0000256" key="1">
    <source>
        <dbReference type="SAM" id="Phobius"/>
    </source>
</evidence>